<keyword evidence="10 12" id="KW-0413">Isomerase</keyword>
<evidence type="ECO:0000256" key="8">
    <source>
        <dbReference type="ARBA" id="ARBA00022605"/>
    </source>
</evidence>
<evidence type="ECO:0000256" key="4">
    <source>
        <dbReference type="ARBA" id="ARBA00009667"/>
    </source>
</evidence>
<dbReference type="InterPro" id="IPR006063">
    <property type="entry name" value="HisA_bact_arch"/>
</dbReference>
<accession>A0A5P0ZFM2</accession>
<dbReference type="UniPathway" id="UPA00031">
    <property type="reaction ID" value="UER00009"/>
</dbReference>
<dbReference type="EC" id="5.3.1.16" evidence="5 12"/>
<evidence type="ECO:0000313" key="15">
    <source>
        <dbReference type="EMBL" id="MQS51842.1"/>
    </source>
</evidence>
<dbReference type="AlphaFoldDB" id="A0A5P0ZFM2"/>
<comment type="subcellular location">
    <subcellularLocation>
        <location evidence="2 12 14">Cytoplasm</location>
    </subcellularLocation>
</comment>
<organism evidence="15 16">
    <name type="scientific">Companilactobacillus mishanensis</name>
    <dbReference type="NCBI Taxonomy" id="2486008"/>
    <lineage>
        <taxon>Bacteria</taxon>
        <taxon>Bacillati</taxon>
        <taxon>Bacillota</taxon>
        <taxon>Bacilli</taxon>
        <taxon>Lactobacillales</taxon>
        <taxon>Lactobacillaceae</taxon>
        <taxon>Companilactobacillus</taxon>
    </lineage>
</organism>
<dbReference type="GO" id="GO:0000105">
    <property type="term" value="P:L-histidine biosynthetic process"/>
    <property type="evidence" value="ECO:0007669"/>
    <property type="project" value="UniProtKB-UniRule"/>
</dbReference>
<dbReference type="InterPro" id="IPR013785">
    <property type="entry name" value="Aldolase_TIM"/>
</dbReference>
<evidence type="ECO:0000313" key="16">
    <source>
        <dbReference type="Proteomes" id="UP000380386"/>
    </source>
</evidence>
<evidence type="ECO:0000256" key="12">
    <source>
        <dbReference type="HAMAP-Rule" id="MF_01014"/>
    </source>
</evidence>
<comment type="catalytic activity">
    <reaction evidence="1 12 14">
        <text>1-(5-phospho-beta-D-ribosyl)-5-[(5-phospho-beta-D-ribosylamino)methylideneamino]imidazole-4-carboxamide = 5-[(5-phospho-1-deoxy-D-ribulos-1-ylimino)methylamino]-1-(5-phospho-beta-D-ribosyl)imidazole-4-carboxamide</text>
        <dbReference type="Rhea" id="RHEA:15469"/>
        <dbReference type="ChEBI" id="CHEBI:58435"/>
        <dbReference type="ChEBI" id="CHEBI:58525"/>
        <dbReference type="EC" id="5.3.1.16"/>
    </reaction>
</comment>
<dbReference type="Proteomes" id="UP000380386">
    <property type="component" value="Unassembled WGS sequence"/>
</dbReference>
<sequence length="248" mass="26692">MIFPAIDLHNGQSVRLYQGDYNQVTLINPSPVVQAKEIIKSGVKQLHLVDLDGAKTGKPENYDVISKIRENFNGFLELGGGIRDIEIAKTYLDLGIDRIIMGSAALENPELVKNLLKQYGGDRIVIGVDGTDGKVAVNGWLEQSSVTMEDLISTMMDAGAKSFIVTDVARDGTMEGPNLDLLMSLTQALPEANLVASGGIRNLKDLHNLKALGITDVIIGKALFEGTITLNDIAEVESNASKKNNSLS</sequence>
<evidence type="ECO:0000256" key="1">
    <source>
        <dbReference type="ARBA" id="ARBA00000901"/>
    </source>
</evidence>
<dbReference type="Pfam" id="PF00977">
    <property type="entry name" value="His_biosynth"/>
    <property type="match status" value="1"/>
</dbReference>
<keyword evidence="7 12" id="KW-0963">Cytoplasm</keyword>
<evidence type="ECO:0000256" key="5">
    <source>
        <dbReference type="ARBA" id="ARBA00012550"/>
    </source>
</evidence>
<dbReference type="EMBL" id="VDFM01000002">
    <property type="protein sequence ID" value="MQS51842.1"/>
    <property type="molecule type" value="Genomic_DNA"/>
</dbReference>
<dbReference type="PANTHER" id="PTHR43090:SF2">
    <property type="entry name" value="1-(5-PHOSPHORIBOSYL)-5-[(5-PHOSPHORIBOSYLAMINO)METHYLIDENEAMINO] IMIDAZOLE-4-CARBOXAMIDE ISOMERASE"/>
    <property type="match status" value="1"/>
</dbReference>
<dbReference type="HAMAP" id="MF_01014">
    <property type="entry name" value="HisA"/>
    <property type="match status" value="1"/>
</dbReference>
<name>A0A5P0ZFM2_9LACO</name>
<dbReference type="GO" id="GO:0005737">
    <property type="term" value="C:cytoplasm"/>
    <property type="evidence" value="ECO:0007669"/>
    <property type="project" value="UniProtKB-SubCell"/>
</dbReference>
<proteinExistence type="inferred from homology"/>
<comment type="similarity">
    <text evidence="4 12 13">Belongs to the HisA/HisF family.</text>
</comment>
<reference evidence="15 16" key="1">
    <citation type="journal article" date="2019" name="Syst. Appl. Microbiol.">
        <title>Polyphasic characterization of two novel Lactobacillus spp. isolated from blown salami packages: Description of Lactobacillus halodurans sp. nov. and Lactobacillus salsicarnum sp. nov.</title>
        <authorList>
            <person name="Schuster J.A."/>
            <person name="Klingl A."/>
            <person name="Vogel R.F."/>
            <person name="Ehrmann M.A."/>
        </authorList>
    </citation>
    <scope>NUCLEOTIDE SEQUENCE [LARGE SCALE GENOMIC DNA]</scope>
    <source>
        <strain evidence="15 16">TMW 1.2118</strain>
    </source>
</reference>
<evidence type="ECO:0000256" key="6">
    <source>
        <dbReference type="ARBA" id="ARBA00018464"/>
    </source>
</evidence>
<evidence type="ECO:0000256" key="7">
    <source>
        <dbReference type="ARBA" id="ARBA00022490"/>
    </source>
</evidence>
<dbReference type="NCBIfam" id="TIGR00007">
    <property type="entry name" value="1-(5-phosphoribosyl)-5-[(5-phosphoribosylamino)methylideneamino]imidazole-4-carboxamide isomerase"/>
    <property type="match status" value="1"/>
</dbReference>
<evidence type="ECO:0000256" key="10">
    <source>
        <dbReference type="ARBA" id="ARBA00023235"/>
    </source>
</evidence>
<dbReference type="GO" id="GO:0000162">
    <property type="term" value="P:L-tryptophan biosynthetic process"/>
    <property type="evidence" value="ECO:0007669"/>
    <property type="project" value="TreeGrafter"/>
</dbReference>
<comment type="pathway">
    <text evidence="3 12 14">Amino-acid biosynthesis; L-histidine biosynthesis; L-histidine from 5-phospho-alpha-D-ribose 1-diphosphate: step 4/9.</text>
</comment>
<dbReference type="FunFam" id="3.20.20.70:FF:000009">
    <property type="entry name" value="1-(5-phosphoribosyl)-5-[(5-phosphoribosylamino)methylideneamino] imidazole-4-carboxamide isomerase"/>
    <property type="match status" value="1"/>
</dbReference>
<feature type="active site" description="Proton donor" evidence="12">
    <location>
        <position position="129"/>
    </location>
</feature>
<dbReference type="InterPro" id="IPR023016">
    <property type="entry name" value="HisA/PriA"/>
</dbReference>
<gene>
    <name evidence="12 15" type="primary">hisA</name>
    <name evidence="15" type="ORF">FHL02_02285</name>
</gene>
<evidence type="ECO:0000256" key="9">
    <source>
        <dbReference type="ARBA" id="ARBA00023102"/>
    </source>
</evidence>
<dbReference type="SUPFAM" id="SSF51366">
    <property type="entry name" value="Ribulose-phoshate binding barrel"/>
    <property type="match status" value="1"/>
</dbReference>
<feature type="active site" description="Proton acceptor" evidence="12">
    <location>
        <position position="7"/>
    </location>
</feature>
<evidence type="ECO:0000256" key="3">
    <source>
        <dbReference type="ARBA" id="ARBA00005133"/>
    </source>
</evidence>
<dbReference type="InterPro" id="IPR006062">
    <property type="entry name" value="His_biosynth"/>
</dbReference>
<dbReference type="InterPro" id="IPR011060">
    <property type="entry name" value="RibuloseP-bd_barrel"/>
</dbReference>
<dbReference type="OrthoDB" id="9807749at2"/>
<evidence type="ECO:0000256" key="13">
    <source>
        <dbReference type="RuleBase" id="RU003657"/>
    </source>
</evidence>
<dbReference type="Gene3D" id="3.20.20.70">
    <property type="entry name" value="Aldolase class I"/>
    <property type="match status" value="1"/>
</dbReference>
<dbReference type="GO" id="GO:0003949">
    <property type="term" value="F:1-(5-phosphoribosyl)-5-[(5-phosphoribosylamino)methylideneamino]imidazole-4-carboxamide isomerase activity"/>
    <property type="evidence" value="ECO:0007669"/>
    <property type="project" value="UniProtKB-UniRule"/>
</dbReference>
<evidence type="ECO:0000256" key="11">
    <source>
        <dbReference type="ARBA" id="ARBA00030547"/>
    </source>
</evidence>
<protein>
    <recommendedName>
        <fullName evidence="6 12">1-(5-phosphoribosyl)-5-[(5-phosphoribosylamino)methylideneamino] imidazole-4-carboxamide isomerase</fullName>
        <ecNumber evidence="5 12">5.3.1.16</ecNumber>
    </recommendedName>
    <alternativeName>
        <fullName evidence="11 12">Phosphoribosylformimino-5-aminoimidazole carboxamide ribotide isomerase</fullName>
    </alternativeName>
</protein>
<keyword evidence="9 12" id="KW-0368">Histidine biosynthesis</keyword>
<evidence type="ECO:0000256" key="2">
    <source>
        <dbReference type="ARBA" id="ARBA00004496"/>
    </source>
</evidence>
<comment type="caution">
    <text evidence="15">The sequence shown here is derived from an EMBL/GenBank/DDBJ whole genome shotgun (WGS) entry which is preliminary data.</text>
</comment>
<dbReference type="PANTHER" id="PTHR43090">
    <property type="entry name" value="1-(5-PHOSPHORIBOSYL)-5-[(5-PHOSPHORIBOSYLAMINO)METHYLIDENEAMINO] IMIDAZOLE-4-CARBOXAMIDE ISOMERASE"/>
    <property type="match status" value="1"/>
</dbReference>
<dbReference type="RefSeq" id="WP_153382033.1">
    <property type="nucleotide sequence ID" value="NZ_VDFM01000002.1"/>
</dbReference>
<keyword evidence="8 12" id="KW-0028">Amino-acid biosynthesis</keyword>
<dbReference type="InterPro" id="IPR044524">
    <property type="entry name" value="Isoase_HisA-like"/>
</dbReference>
<evidence type="ECO:0000256" key="14">
    <source>
        <dbReference type="RuleBase" id="RU003658"/>
    </source>
</evidence>
<dbReference type="CDD" id="cd04732">
    <property type="entry name" value="HisA"/>
    <property type="match status" value="1"/>
</dbReference>